<dbReference type="EMBL" id="FQVX01000007">
    <property type="protein sequence ID" value="SHH33326.1"/>
    <property type="molecule type" value="Genomic_DNA"/>
</dbReference>
<proteinExistence type="predicted"/>
<dbReference type="AlphaFoldDB" id="A0A1M5S4B6"/>
<evidence type="ECO:0000313" key="2">
    <source>
        <dbReference type="EMBL" id="SHH33326.1"/>
    </source>
</evidence>
<dbReference type="Proteomes" id="UP000184471">
    <property type="component" value="Unassembled WGS sequence"/>
</dbReference>
<keyword evidence="3" id="KW-1185">Reference proteome</keyword>
<dbReference type="RefSeq" id="WP_073422676.1">
    <property type="nucleotide sequence ID" value="NZ_FQVX01000007.1"/>
</dbReference>
<dbReference type="InterPro" id="IPR011006">
    <property type="entry name" value="CheY-like_superfamily"/>
</dbReference>
<feature type="domain" description="ANTAR" evidence="1">
    <location>
        <begin position="18"/>
        <end position="79"/>
    </location>
</feature>
<name>A0A1M5S4B6_9ACTN</name>
<gene>
    <name evidence="2" type="ORF">SAMN05444351_4564</name>
</gene>
<dbReference type="Pfam" id="PF03861">
    <property type="entry name" value="ANTAR"/>
    <property type="match status" value="1"/>
</dbReference>
<accession>A0A1M5S4B6</accession>
<dbReference type="SMART" id="SM01012">
    <property type="entry name" value="ANTAR"/>
    <property type="match status" value="1"/>
</dbReference>
<dbReference type="SUPFAM" id="SSF52172">
    <property type="entry name" value="CheY-like"/>
    <property type="match status" value="1"/>
</dbReference>
<dbReference type="STRING" id="1070870.SAMN05444351_4564"/>
<dbReference type="InterPro" id="IPR036388">
    <property type="entry name" value="WH-like_DNA-bd_sf"/>
</dbReference>
<organism evidence="2 3">
    <name type="scientific">Geodermatophilus nigrescens</name>
    <dbReference type="NCBI Taxonomy" id="1070870"/>
    <lineage>
        <taxon>Bacteria</taxon>
        <taxon>Bacillati</taxon>
        <taxon>Actinomycetota</taxon>
        <taxon>Actinomycetes</taxon>
        <taxon>Geodermatophilales</taxon>
        <taxon>Geodermatophilaceae</taxon>
        <taxon>Geodermatophilus</taxon>
    </lineage>
</organism>
<dbReference type="Gene3D" id="1.10.10.10">
    <property type="entry name" value="Winged helix-like DNA-binding domain superfamily/Winged helix DNA-binding domain"/>
    <property type="match status" value="1"/>
</dbReference>
<dbReference type="InterPro" id="IPR005561">
    <property type="entry name" value="ANTAR"/>
</dbReference>
<dbReference type="GO" id="GO:0003723">
    <property type="term" value="F:RNA binding"/>
    <property type="evidence" value="ECO:0007669"/>
    <property type="project" value="InterPro"/>
</dbReference>
<dbReference type="PROSITE" id="PS50921">
    <property type="entry name" value="ANTAR"/>
    <property type="match status" value="1"/>
</dbReference>
<reference evidence="2 3" key="1">
    <citation type="submission" date="2016-11" db="EMBL/GenBank/DDBJ databases">
        <authorList>
            <person name="Jaros S."/>
            <person name="Januszkiewicz K."/>
            <person name="Wedrychowicz H."/>
        </authorList>
    </citation>
    <scope>NUCLEOTIDE SEQUENCE [LARGE SCALE GENOMIC DNA]</scope>
    <source>
        <strain evidence="2 3">DSM 45408</strain>
    </source>
</reference>
<dbReference type="OrthoDB" id="4258820at2"/>
<sequence length="98" mass="10849">MCGGGDAATDVVRLREELAAAVSRADDLERALLSNRRIAMAVGIVMSRYRVHEDEAFTRLRQVSQRSNVKLRDVADQVVYTGDLPVVPAPRDGSREPR</sequence>
<protein>
    <submittedName>
        <fullName evidence="2">ANTAR domain-containing protein</fullName>
    </submittedName>
</protein>
<evidence type="ECO:0000313" key="3">
    <source>
        <dbReference type="Proteomes" id="UP000184471"/>
    </source>
</evidence>
<evidence type="ECO:0000259" key="1">
    <source>
        <dbReference type="PROSITE" id="PS50921"/>
    </source>
</evidence>